<comment type="pathway">
    <text evidence="3">Nitrogen metabolism; urea degradation; CO(2) and NH(3) from urea (urease route): step 1/1.</text>
</comment>
<organism evidence="4 5">
    <name type="scientific">Myroides phaeus</name>
    <dbReference type="NCBI Taxonomy" id="702745"/>
    <lineage>
        <taxon>Bacteria</taxon>
        <taxon>Pseudomonadati</taxon>
        <taxon>Bacteroidota</taxon>
        <taxon>Flavobacteriia</taxon>
        <taxon>Flavobacteriales</taxon>
        <taxon>Flavobacteriaceae</taxon>
        <taxon>Myroides</taxon>
    </lineage>
</organism>
<evidence type="ECO:0000313" key="4">
    <source>
        <dbReference type="EMBL" id="SDH46352.1"/>
    </source>
</evidence>
<evidence type="ECO:0000313" key="5">
    <source>
        <dbReference type="Proteomes" id="UP000243588"/>
    </source>
</evidence>
<dbReference type="InterPro" id="IPR002019">
    <property type="entry name" value="Urease_beta-like"/>
</dbReference>
<dbReference type="RefSeq" id="WP_090406265.1">
    <property type="nucleotide sequence ID" value="NZ_CP047050.1"/>
</dbReference>
<comment type="subcellular location">
    <subcellularLocation>
        <location evidence="3">Cytoplasm</location>
    </subcellularLocation>
</comment>
<comment type="subunit">
    <text evidence="3">Heterotrimer of UreA (gamma), UreB (beta) and UreC (alpha) subunits. Three heterotrimers associate to form the active enzyme.</text>
</comment>
<sequence length="124" mass="14058">MIPGEYFIREEDVVCNEGREITKIVVVNTGDRPIQVGSHYHFFEVNKMMEFDRAAAFGKRLNIIASTAVRFEPGEEKEVALVPYAGLRKIYGHNDLANGETISEEAKIAAVKKMEKNHFKNKKS</sequence>
<dbReference type="OrthoDB" id="9797217at2"/>
<evidence type="ECO:0000256" key="3">
    <source>
        <dbReference type="HAMAP-Rule" id="MF_01954"/>
    </source>
</evidence>
<keyword evidence="1 3" id="KW-0378">Hydrolase</keyword>
<reference evidence="5" key="1">
    <citation type="submission" date="2016-10" db="EMBL/GenBank/DDBJ databases">
        <authorList>
            <person name="Varghese N."/>
            <person name="Submissions S."/>
        </authorList>
    </citation>
    <scope>NUCLEOTIDE SEQUENCE [LARGE SCALE GENOMIC DNA]</scope>
    <source>
        <strain evidence="5">DSM 23313</strain>
    </source>
</reference>
<dbReference type="GO" id="GO:0043419">
    <property type="term" value="P:urea catabolic process"/>
    <property type="evidence" value="ECO:0007669"/>
    <property type="project" value="UniProtKB-UniRule"/>
</dbReference>
<accession>A0A1G8CLS9</accession>
<protein>
    <recommendedName>
        <fullName evidence="3">Urease subunit beta</fullName>
        <ecNumber evidence="3">3.5.1.5</ecNumber>
    </recommendedName>
    <alternativeName>
        <fullName evidence="3">Urea amidohydrolase subunit beta</fullName>
    </alternativeName>
</protein>
<dbReference type="EC" id="3.5.1.5" evidence="3"/>
<evidence type="ECO:0000256" key="1">
    <source>
        <dbReference type="ARBA" id="ARBA00022801"/>
    </source>
</evidence>
<dbReference type="HAMAP" id="MF_01954">
    <property type="entry name" value="Urease_beta"/>
    <property type="match status" value="1"/>
</dbReference>
<dbReference type="InterPro" id="IPR050069">
    <property type="entry name" value="Urease_subunit"/>
</dbReference>
<dbReference type="UniPathway" id="UPA00258">
    <property type="reaction ID" value="UER00370"/>
</dbReference>
<proteinExistence type="inferred from homology"/>
<evidence type="ECO:0000256" key="2">
    <source>
        <dbReference type="ARBA" id="ARBA00047778"/>
    </source>
</evidence>
<dbReference type="GO" id="GO:0009039">
    <property type="term" value="F:urease activity"/>
    <property type="evidence" value="ECO:0007669"/>
    <property type="project" value="UniProtKB-UniRule"/>
</dbReference>
<dbReference type="EMBL" id="FNDQ01000004">
    <property type="protein sequence ID" value="SDH46352.1"/>
    <property type="molecule type" value="Genomic_DNA"/>
</dbReference>
<keyword evidence="3" id="KW-0963">Cytoplasm</keyword>
<comment type="catalytic activity">
    <reaction evidence="2 3">
        <text>urea + 2 H2O + H(+) = hydrogencarbonate + 2 NH4(+)</text>
        <dbReference type="Rhea" id="RHEA:20557"/>
        <dbReference type="ChEBI" id="CHEBI:15377"/>
        <dbReference type="ChEBI" id="CHEBI:15378"/>
        <dbReference type="ChEBI" id="CHEBI:16199"/>
        <dbReference type="ChEBI" id="CHEBI:17544"/>
        <dbReference type="ChEBI" id="CHEBI:28938"/>
        <dbReference type="EC" id="3.5.1.5"/>
    </reaction>
</comment>
<dbReference type="CDD" id="cd00407">
    <property type="entry name" value="Urease_beta"/>
    <property type="match status" value="1"/>
</dbReference>
<keyword evidence="5" id="KW-1185">Reference proteome</keyword>
<dbReference type="NCBIfam" id="TIGR00192">
    <property type="entry name" value="urease_beta"/>
    <property type="match status" value="1"/>
</dbReference>
<dbReference type="Proteomes" id="UP000243588">
    <property type="component" value="Unassembled WGS sequence"/>
</dbReference>
<dbReference type="STRING" id="702745.SAMN05421818_104113"/>
<dbReference type="Pfam" id="PF00699">
    <property type="entry name" value="Urease_beta"/>
    <property type="match status" value="1"/>
</dbReference>
<dbReference type="GO" id="GO:0035550">
    <property type="term" value="C:urease complex"/>
    <property type="evidence" value="ECO:0007669"/>
    <property type="project" value="InterPro"/>
</dbReference>
<name>A0A1G8CLS9_9FLAO</name>
<gene>
    <name evidence="3" type="primary">ureB</name>
    <name evidence="4" type="ORF">SAMN05421818_104113</name>
</gene>
<comment type="similarity">
    <text evidence="3">Belongs to the urease beta subunit family.</text>
</comment>
<dbReference type="FunFam" id="2.10.150.10:FF:000001">
    <property type="entry name" value="Urease subunit beta"/>
    <property type="match status" value="1"/>
</dbReference>
<dbReference type="InterPro" id="IPR036461">
    <property type="entry name" value="Urease_betasu_sf"/>
</dbReference>
<dbReference type="PANTHER" id="PTHR33569:SF1">
    <property type="entry name" value="UREASE"/>
    <property type="match status" value="1"/>
</dbReference>
<dbReference type="NCBIfam" id="NF009682">
    <property type="entry name" value="PRK13203.1"/>
    <property type="match status" value="1"/>
</dbReference>
<dbReference type="Gene3D" id="2.10.150.10">
    <property type="entry name" value="Urease, beta subunit"/>
    <property type="match status" value="1"/>
</dbReference>
<dbReference type="AlphaFoldDB" id="A0A1G8CLS9"/>
<dbReference type="PANTHER" id="PTHR33569">
    <property type="entry name" value="UREASE"/>
    <property type="match status" value="1"/>
</dbReference>
<dbReference type="SUPFAM" id="SSF51278">
    <property type="entry name" value="Urease, beta-subunit"/>
    <property type="match status" value="1"/>
</dbReference>